<evidence type="ECO:0000313" key="1">
    <source>
        <dbReference type="EMBL" id="OEL33618.1"/>
    </source>
</evidence>
<sequence length="266" mass="28848">MIATYLPGCSENTVKNHWNATKRSLKAMRRLKKKKSEQQVPPGQLTMLEEYIRSVEPDTGSAAPSPPASPPLQGLANRGLIREPVHTPAAEIEMNSNTANPVGPLSPDLPDLNISCDPQEARHRSYPMYAPARAPQLQQVTQDPQQARYSWCPFFECFTAVDAELPADRSYYAGGSSSNAGTNGYYSYYSEAGPSNACANGYCSYYSEAGASNAGSYRYYSEAGPSNDGGSDGEPAGDADGVVEMASREFLTPSIDDVRLAFTRFR</sequence>
<dbReference type="OrthoDB" id="2143914at2759"/>
<gene>
    <name evidence="1" type="ORF">BAE44_0005363</name>
</gene>
<organism evidence="1 2">
    <name type="scientific">Dichanthelium oligosanthes</name>
    <dbReference type="NCBI Taxonomy" id="888268"/>
    <lineage>
        <taxon>Eukaryota</taxon>
        <taxon>Viridiplantae</taxon>
        <taxon>Streptophyta</taxon>
        <taxon>Embryophyta</taxon>
        <taxon>Tracheophyta</taxon>
        <taxon>Spermatophyta</taxon>
        <taxon>Magnoliopsida</taxon>
        <taxon>Liliopsida</taxon>
        <taxon>Poales</taxon>
        <taxon>Poaceae</taxon>
        <taxon>PACMAD clade</taxon>
        <taxon>Panicoideae</taxon>
        <taxon>Panicodae</taxon>
        <taxon>Paniceae</taxon>
        <taxon>Dichantheliinae</taxon>
        <taxon>Dichanthelium</taxon>
    </lineage>
</organism>
<reference evidence="1 2" key="1">
    <citation type="submission" date="2016-09" db="EMBL/GenBank/DDBJ databases">
        <title>The draft genome of Dichanthelium oligosanthes: A C3 panicoid grass species.</title>
        <authorList>
            <person name="Studer A.J."/>
            <person name="Schnable J.C."/>
            <person name="Brutnell T.P."/>
        </authorList>
    </citation>
    <scope>NUCLEOTIDE SEQUENCE [LARGE SCALE GENOMIC DNA]</scope>
    <source>
        <strain evidence="2">cv. Kellogg 1175</strain>
        <tissue evidence="1">Leaf</tissue>
    </source>
</reference>
<dbReference type="AlphaFoldDB" id="A0A1E5W8P2"/>
<keyword evidence="2" id="KW-1185">Reference proteome</keyword>
<protein>
    <submittedName>
        <fullName evidence="1">Uncharacterized protein</fullName>
    </submittedName>
</protein>
<comment type="caution">
    <text evidence="1">The sequence shown here is derived from an EMBL/GenBank/DDBJ whole genome shotgun (WGS) entry which is preliminary data.</text>
</comment>
<evidence type="ECO:0000313" key="2">
    <source>
        <dbReference type="Proteomes" id="UP000095767"/>
    </source>
</evidence>
<accession>A0A1E5W8P2</accession>
<name>A0A1E5W8P2_9POAL</name>
<proteinExistence type="predicted"/>
<dbReference type="Proteomes" id="UP000095767">
    <property type="component" value="Unassembled WGS sequence"/>
</dbReference>
<dbReference type="STRING" id="888268.A0A1E5W8P2"/>
<dbReference type="EMBL" id="LWDX02018184">
    <property type="protein sequence ID" value="OEL33618.1"/>
    <property type="molecule type" value="Genomic_DNA"/>
</dbReference>